<reference evidence="2 3" key="1">
    <citation type="submission" date="2023-07" db="EMBL/GenBank/DDBJ databases">
        <title>Genomic Encyclopedia of Type Strains, Phase IV (KMG-IV): sequencing the most valuable type-strain genomes for metagenomic binning, comparative biology and taxonomic classification.</title>
        <authorList>
            <person name="Goeker M."/>
        </authorList>
    </citation>
    <scope>NUCLEOTIDE SEQUENCE [LARGE SCALE GENOMIC DNA]</scope>
    <source>
        <strain evidence="2 3">DSM 23494</strain>
    </source>
</reference>
<dbReference type="CDD" id="cd00090">
    <property type="entry name" value="HTH_ARSR"/>
    <property type="match status" value="1"/>
</dbReference>
<evidence type="ECO:0000313" key="3">
    <source>
        <dbReference type="Proteomes" id="UP001238088"/>
    </source>
</evidence>
<dbReference type="RefSeq" id="WP_307477866.1">
    <property type="nucleotide sequence ID" value="NZ_JAUSUB010000024.1"/>
</dbReference>
<proteinExistence type="predicted"/>
<sequence length="112" mass="12999">MSSQKSYMIIEDLQQLKAVSDPFRTKIISLLLEQSYTGQNLSEILEVPRSKVHYAFELEKHQFVEIIRTEEKGGVLQKYYKATAKGYIPSEKILPYIDDVGNYYKELITCTN</sequence>
<keyword evidence="1 2" id="KW-0238">DNA-binding</keyword>
<dbReference type="InterPro" id="IPR011991">
    <property type="entry name" value="ArsR-like_HTH"/>
</dbReference>
<dbReference type="InterPro" id="IPR036390">
    <property type="entry name" value="WH_DNA-bd_sf"/>
</dbReference>
<dbReference type="GO" id="GO:0003677">
    <property type="term" value="F:DNA binding"/>
    <property type="evidence" value="ECO:0007669"/>
    <property type="project" value="UniProtKB-KW"/>
</dbReference>
<gene>
    <name evidence="2" type="ORF">J2S17_004401</name>
</gene>
<comment type="caution">
    <text evidence="2">The sequence shown here is derived from an EMBL/GenBank/DDBJ whole genome shotgun (WGS) entry which is preliminary data.</text>
</comment>
<dbReference type="SUPFAM" id="SSF46785">
    <property type="entry name" value="Winged helix' DNA-binding domain"/>
    <property type="match status" value="1"/>
</dbReference>
<evidence type="ECO:0000313" key="2">
    <source>
        <dbReference type="EMBL" id="MDQ0272509.1"/>
    </source>
</evidence>
<dbReference type="Proteomes" id="UP001238088">
    <property type="component" value="Unassembled WGS sequence"/>
</dbReference>
<name>A0ABU0ANS4_9BACI</name>
<dbReference type="InterPro" id="IPR036388">
    <property type="entry name" value="WH-like_DNA-bd_sf"/>
</dbReference>
<evidence type="ECO:0000256" key="1">
    <source>
        <dbReference type="ARBA" id="ARBA00023125"/>
    </source>
</evidence>
<keyword evidence="3" id="KW-1185">Reference proteome</keyword>
<organism evidence="2 3">
    <name type="scientific">Cytobacillus purgationiresistens</name>
    <dbReference type="NCBI Taxonomy" id="863449"/>
    <lineage>
        <taxon>Bacteria</taxon>
        <taxon>Bacillati</taxon>
        <taxon>Bacillota</taxon>
        <taxon>Bacilli</taxon>
        <taxon>Bacillales</taxon>
        <taxon>Bacillaceae</taxon>
        <taxon>Cytobacillus</taxon>
    </lineage>
</organism>
<protein>
    <submittedName>
        <fullName evidence="2">DNA-binding transcriptional ArsR family regulator</fullName>
    </submittedName>
</protein>
<accession>A0ABU0ANS4</accession>
<dbReference type="Gene3D" id="1.10.10.10">
    <property type="entry name" value="Winged helix-like DNA-binding domain superfamily/Winged helix DNA-binding domain"/>
    <property type="match status" value="1"/>
</dbReference>
<dbReference type="EMBL" id="JAUSUB010000024">
    <property type="protein sequence ID" value="MDQ0272509.1"/>
    <property type="molecule type" value="Genomic_DNA"/>
</dbReference>